<accession>A0AAD9GJI2</accession>
<keyword evidence="2" id="KW-1185">Reference proteome</keyword>
<organism evidence="1 2">
    <name type="scientific">Babesia divergens</name>
    <dbReference type="NCBI Taxonomy" id="32595"/>
    <lineage>
        <taxon>Eukaryota</taxon>
        <taxon>Sar</taxon>
        <taxon>Alveolata</taxon>
        <taxon>Apicomplexa</taxon>
        <taxon>Aconoidasida</taxon>
        <taxon>Piroplasmida</taxon>
        <taxon>Babesiidae</taxon>
        <taxon>Babesia</taxon>
    </lineage>
</organism>
<dbReference type="Proteomes" id="UP001195914">
    <property type="component" value="Unassembled WGS sequence"/>
</dbReference>
<gene>
    <name evidence="1" type="ORF">X943_001382</name>
</gene>
<evidence type="ECO:0000313" key="1">
    <source>
        <dbReference type="EMBL" id="KAK1939595.1"/>
    </source>
</evidence>
<dbReference type="InterPro" id="IPR056348">
    <property type="entry name" value="Microp_apicomplexa_9"/>
</dbReference>
<comment type="caution">
    <text evidence="1">The sequence shown here is derived from an EMBL/GenBank/DDBJ whole genome shotgun (WGS) entry which is preliminary data.</text>
</comment>
<reference evidence="1" key="2">
    <citation type="submission" date="2021-05" db="EMBL/GenBank/DDBJ databases">
        <authorList>
            <person name="Pain A."/>
        </authorList>
    </citation>
    <scope>NUCLEOTIDE SEQUENCE</scope>
    <source>
        <strain evidence="1">1802A</strain>
    </source>
</reference>
<sequence length="88" mass="9728">MTQITANSLLVRCGIAAAIYYVPQDLGVLSILGFNKHSCSRQIAGPAVPGPAEDKLERVLVSYMMDRGLNPSEYSIDRTKYRTVVQLR</sequence>
<name>A0AAD9GJI2_BABDI</name>
<proteinExistence type="predicted"/>
<protein>
    <submittedName>
        <fullName evidence="1">Uncharacterized protein</fullName>
    </submittedName>
</protein>
<dbReference type="EMBL" id="JAHBMH010000007">
    <property type="protein sequence ID" value="KAK1939595.1"/>
    <property type="molecule type" value="Genomic_DNA"/>
</dbReference>
<dbReference type="Pfam" id="PF23513">
    <property type="entry name" value="Microp_apicomplexa_9"/>
    <property type="match status" value="1"/>
</dbReference>
<dbReference type="AlphaFoldDB" id="A0AAD9GJI2"/>
<reference evidence="1" key="1">
    <citation type="journal article" date="2014" name="Nucleic Acids Res.">
        <title>The evolutionary dynamics of variant antigen genes in Babesia reveal a history of genomic innovation underlying host-parasite interaction.</title>
        <authorList>
            <person name="Jackson A.P."/>
            <person name="Otto T.D."/>
            <person name="Darby A."/>
            <person name="Ramaprasad A."/>
            <person name="Xia D."/>
            <person name="Echaide I.E."/>
            <person name="Farber M."/>
            <person name="Gahlot S."/>
            <person name="Gamble J."/>
            <person name="Gupta D."/>
            <person name="Gupta Y."/>
            <person name="Jackson L."/>
            <person name="Malandrin L."/>
            <person name="Malas T.B."/>
            <person name="Moussa E."/>
            <person name="Nair M."/>
            <person name="Reid A.J."/>
            <person name="Sanders M."/>
            <person name="Sharma J."/>
            <person name="Tracey A."/>
            <person name="Quail M.A."/>
            <person name="Weir W."/>
            <person name="Wastling J.M."/>
            <person name="Hall N."/>
            <person name="Willadsen P."/>
            <person name="Lingelbach K."/>
            <person name="Shiels B."/>
            <person name="Tait A."/>
            <person name="Berriman M."/>
            <person name="Allred D.R."/>
            <person name="Pain A."/>
        </authorList>
    </citation>
    <scope>NUCLEOTIDE SEQUENCE</scope>
    <source>
        <strain evidence="1">1802A</strain>
    </source>
</reference>
<evidence type="ECO:0000313" key="2">
    <source>
        <dbReference type="Proteomes" id="UP001195914"/>
    </source>
</evidence>